<dbReference type="AlphaFoldDB" id="A0AAP0RTF1"/>
<protein>
    <recommendedName>
        <fullName evidence="6">Pentatricopeptide repeat-containing protein</fullName>
    </recommendedName>
</protein>
<keyword evidence="1" id="KW-0677">Repeat</keyword>
<dbReference type="Pfam" id="PF01535">
    <property type="entry name" value="PPR"/>
    <property type="match status" value="3"/>
</dbReference>
<feature type="compositionally biased region" description="Polar residues" evidence="3">
    <location>
        <begin position="66"/>
        <end position="91"/>
    </location>
</feature>
<keyword evidence="5" id="KW-1185">Reference proteome</keyword>
<evidence type="ECO:0000256" key="3">
    <source>
        <dbReference type="SAM" id="MobiDB-lite"/>
    </source>
</evidence>
<dbReference type="InterPro" id="IPR046960">
    <property type="entry name" value="PPR_At4g14850-like_plant"/>
</dbReference>
<feature type="repeat" description="PPR" evidence="2">
    <location>
        <begin position="440"/>
        <end position="474"/>
    </location>
</feature>
<evidence type="ECO:0000256" key="1">
    <source>
        <dbReference type="ARBA" id="ARBA00022737"/>
    </source>
</evidence>
<dbReference type="FunFam" id="1.25.40.10:FF:000573">
    <property type="entry name" value="Pentatricopeptide repeat-containing protein mitochondrial"/>
    <property type="match status" value="1"/>
</dbReference>
<proteinExistence type="predicted"/>
<evidence type="ECO:0000313" key="5">
    <source>
        <dbReference type="Proteomes" id="UP001415857"/>
    </source>
</evidence>
<reference evidence="4 5" key="1">
    <citation type="journal article" date="2024" name="Plant J.">
        <title>Genome sequences and population genomics reveal climatic adaptation and genomic divergence between two closely related sweetgum species.</title>
        <authorList>
            <person name="Xu W.Q."/>
            <person name="Ren C.Q."/>
            <person name="Zhang X.Y."/>
            <person name="Comes H.P."/>
            <person name="Liu X.H."/>
            <person name="Li Y.G."/>
            <person name="Kettle C.J."/>
            <person name="Jalonen R."/>
            <person name="Gaisberger H."/>
            <person name="Ma Y.Z."/>
            <person name="Qiu Y.X."/>
        </authorList>
    </citation>
    <scope>NUCLEOTIDE SEQUENCE [LARGE SCALE GENOMIC DNA]</scope>
    <source>
        <strain evidence="4">Hangzhou</strain>
    </source>
</reference>
<dbReference type="Pfam" id="PF20431">
    <property type="entry name" value="E_motif"/>
    <property type="match status" value="1"/>
</dbReference>
<dbReference type="FunFam" id="1.25.40.10:FF:000583">
    <property type="entry name" value="Tetratricopeptide-like helical"/>
    <property type="match status" value="1"/>
</dbReference>
<name>A0AAP0RTF1_LIQFO</name>
<accession>A0AAP0RTF1</accession>
<feature type="repeat" description="PPR" evidence="2">
    <location>
        <begin position="643"/>
        <end position="677"/>
    </location>
</feature>
<dbReference type="EMBL" id="JBBPBK010000005">
    <property type="protein sequence ID" value="KAK9284490.1"/>
    <property type="molecule type" value="Genomic_DNA"/>
</dbReference>
<dbReference type="NCBIfam" id="TIGR00756">
    <property type="entry name" value="PPR"/>
    <property type="match status" value="5"/>
</dbReference>
<gene>
    <name evidence="4" type="ORF">L1049_023663</name>
</gene>
<dbReference type="GO" id="GO:0009451">
    <property type="term" value="P:RNA modification"/>
    <property type="evidence" value="ECO:0007669"/>
    <property type="project" value="InterPro"/>
</dbReference>
<evidence type="ECO:0000313" key="4">
    <source>
        <dbReference type="EMBL" id="KAK9284490.1"/>
    </source>
</evidence>
<dbReference type="PANTHER" id="PTHR47926:SF452">
    <property type="entry name" value="PENTATRICOPEPTIDE REPEAT-CONTAINING PROTEIN"/>
    <property type="match status" value="1"/>
</dbReference>
<dbReference type="InterPro" id="IPR002885">
    <property type="entry name" value="PPR_rpt"/>
</dbReference>
<feature type="repeat" description="PPR" evidence="2">
    <location>
        <begin position="542"/>
        <end position="576"/>
    </location>
</feature>
<dbReference type="FunFam" id="1.25.40.10:FF:000645">
    <property type="entry name" value="Pentatricopeptide repeat-containing protein chloroplastic"/>
    <property type="match status" value="1"/>
</dbReference>
<dbReference type="InterPro" id="IPR046848">
    <property type="entry name" value="E_motif"/>
</dbReference>
<evidence type="ECO:0008006" key="6">
    <source>
        <dbReference type="Google" id="ProtNLM"/>
    </source>
</evidence>
<evidence type="ECO:0000256" key="2">
    <source>
        <dbReference type="PROSITE-ProRule" id="PRU00708"/>
    </source>
</evidence>
<dbReference type="PANTHER" id="PTHR47926">
    <property type="entry name" value="PENTATRICOPEPTIDE REPEAT-CONTAINING PROTEIN"/>
    <property type="match status" value="1"/>
</dbReference>
<organism evidence="4 5">
    <name type="scientific">Liquidambar formosana</name>
    <name type="common">Formosan gum</name>
    <dbReference type="NCBI Taxonomy" id="63359"/>
    <lineage>
        <taxon>Eukaryota</taxon>
        <taxon>Viridiplantae</taxon>
        <taxon>Streptophyta</taxon>
        <taxon>Embryophyta</taxon>
        <taxon>Tracheophyta</taxon>
        <taxon>Spermatophyta</taxon>
        <taxon>Magnoliopsida</taxon>
        <taxon>eudicotyledons</taxon>
        <taxon>Gunneridae</taxon>
        <taxon>Pentapetalae</taxon>
        <taxon>Saxifragales</taxon>
        <taxon>Altingiaceae</taxon>
        <taxon>Liquidambar</taxon>
    </lineage>
</organism>
<feature type="region of interest" description="Disordered" evidence="3">
    <location>
        <begin position="47"/>
        <end position="91"/>
    </location>
</feature>
<feature type="repeat" description="PPR" evidence="2">
    <location>
        <begin position="235"/>
        <end position="269"/>
    </location>
</feature>
<comment type="caution">
    <text evidence="4">The sequence shown here is derived from an EMBL/GenBank/DDBJ whole genome shotgun (WGS) entry which is preliminary data.</text>
</comment>
<dbReference type="Proteomes" id="UP001415857">
    <property type="component" value="Unassembled WGS sequence"/>
</dbReference>
<sequence>MQIFELHIPKRSLDCHQTNDFTAKTHNCVRRRKANCLTTMASSSLPISLSTPPSSPHPNHHNHSSQYTSPPNQSCQPQTSLNPKSKTPPTIRSRLSQLCRDGQPYLARQLFDTLPRPTTVLWNTIIIGFICNNMPNEALLFYARMKSSPATNFDSYTFSSTLKACADAGCLHIGKAVHCHILRCQLNPSRIVYNSLLNMYSTCLSLSDSEMGYLDFDFSNYDLVRIVFDTMRKRNVVAWNTMVSWYVKTRRYVEALQQFKMLMKMGIQLTPISFVNVFPAISKLGDHKIANALYGLLLKLGSDYVEDLFVVSSAIFTYAELGSLDFARKIFNCCLERNTEVWNTMIGGYVQNNFPIKGIDLFLQALESEGTALDDVTFLSGLTAVSQMQQLELGQQLHAYMIKNSSALPVIILNAIIVMYSRCNSIKTSFKVFENMPKRDVVSWNTMISAFVQNGLDDEGLMLVYEMQKQGFIIDSITITALLSAASNLRNQEIGKQTHAYLLRHGIRFEGMDSYLIDMYAKSGLINTAQQLFERNDAHDKDQATWNAMIAGYVQNGIFEEVFTLFRQMVVQNVIPDAVTIASILPACTPIGRITVGKQLHGFAIRHSMDDNVFVGTALVDMYSKSGAIIYAENVFAKTPEKNSVTYTNMILGYGQHGMCERALSLFHLMQRSGITPDAITFVAVLSACSYAGLVDEGLQIFESMEREYRIQPSAEHYCCVADMLGRVGRVVEAYEFVKELGEEGNIMGIWGSLLGACRIHGEFELGKVVAEKLLDMETRNGMTGYHVLLSNIYAVEGKWEKVDRLRKGMQEKGLRKEAGCSWIEIAGHVNYFVSRDRKHPHYDEICDMLKELAIEMKDAGYRPCVKSHIGGISESDE</sequence>
<dbReference type="GO" id="GO:0003723">
    <property type="term" value="F:RNA binding"/>
    <property type="evidence" value="ECO:0007669"/>
    <property type="project" value="InterPro"/>
</dbReference>
<feature type="repeat" description="PPR" evidence="2">
    <location>
        <begin position="678"/>
        <end position="708"/>
    </location>
</feature>
<dbReference type="Pfam" id="PF13041">
    <property type="entry name" value="PPR_2"/>
    <property type="match status" value="3"/>
</dbReference>
<dbReference type="PROSITE" id="PS51375">
    <property type="entry name" value="PPR"/>
    <property type="match status" value="5"/>
</dbReference>
<dbReference type="InterPro" id="IPR011990">
    <property type="entry name" value="TPR-like_helical_dom_sf"/>
</dbReference>
<dbReference type="Gene3D" id="1.25.40.10">
    <property type="entry name" value="Tetratricopeptide repeat domain"/>
    <property type="match status" value="6"/>
</dbReference>
<dbReference type="FunFam" id="1.25.40.10:FF:000073">
    <property type="entry name" value="Pentatricopeptide repeat-containing protein chloroplastic"/>
    <property type="match status" value="1"/>
</dbReference>